<evidence type="ECO:0000256" key="2">
    <source>
        <dbReference type="SAM" id="Phobius"/>
    </source>
</evidence>
<keyword evidence="1" id="KW-0238">DNA-binding</keyword>
<organism evidence="4 5">
    <name type="scientific">Latilactobacillus curvatus</name>
    <name type="common">Lactobacillus curvatus</name>
    <dbReference type="NCBI Taxonomy" id="28038"/>
    <lineage>
        <taxon>Bacteria</taxon>
        <taxon>Bacillati</taxon>
        <taxon>Bacillota</taxon>
        <taxon>Bacilli</taxon>
        <taxon>Lactobacillales</taxon>
        <taxon>Lactobacillaceae</taxon>
        <taxon>Latilactobacillus</taxon>
    </lineage>
</organism>
<evidence type="ECO:0000313" key="4">
    <source>
        <dbReference type="EMBL" id="BCX30704.1"/>
    </source>
</evidence>
<feature type="transmembrane region" description="Helical" evidence="2">
    <location>
        <begin position="85"/>
        <end position="106"/>
    </location>
</feature>
<dbReference type="RefSeq" id="WP_221276284.1">
    <property type="nucleotide sequence ID" value="NZ_AP024685.1"/>
</dbReference>
<accession>A0ABN6GIJ9</accession>
<protein>
    <recommendedName>
        <fullName evidence="3">HTH cro/C1-type domain-containing protein</fullName>
    </recommendedName>
</protein>
<name>A0ABN6GIJ9_LATCU</name>
<dbReference type="SMART" id="SM00530">
    <property type="entry name" value="HTH_XRE"/>
    <property type="match status" value="1"/>
</dbReference>
<evidence type="ECO:0000259" key="3">
    <source>
        <dbReference type="PROSITE" id="PS50943"/>
    </source>
</evidence>
<sequence length="255" mass="29035">MSFAAELKRNRLAQHLSQQDLADQLFISRQTVSKWENEVSYPDIDKLMAISSLFGVSIDYLLGNDSKLKESVLMKNKIYRVLKTSLKYVGAIGIFVLVFSGVNAWLNRPTEMQLSDLKINNTFFEKKAGHLVLNVYGELKPTFASSSGGIFGPLESKEGTYNLSNGKQNIQIYGEKTRSPFGNKTVAFEIPEDAYHEINLMEKDIYLADRKGGKVKLYDHRTQTQPYSHDQKNSKQILKLMKQYKDVGYEGELKE</sequence>
<dbReference type="InterPro" id="IPR010982">
    <property type="entry name" value="Lambda_DNA-bd_dom_sf"/>
</dbReference>
<evidence type="ECO:0000313" key="5">
    <source>
        <dbReference type="Proteomes" id="UP000825100"/>
    </source>
</evidence>
<dbReference type="PANTHER" id="PTHR46558">
    <property type="entry name" value="TRACRIPTIONAL REGULATORY PROTEIN-RELATED-RELATED"/>
    <property type="match status" value="1"/>
</dbReference>
<keyword evidence="5" id="KW-1185">Reference proteome</keyword>
<dbReference type="Pfam" id="PF01381">
    <property type="entry name" value="HTH_3"/>
    <property type="match status" value="1"/>
</dbReference>
<reference evidence="4 5" key="1">
    <citation type="submission" date="2021-05" db="EMBL/GenBank/DDBJ databases">
        <title>Complete Genome Sequence of Latilactobacillus sp. Strain WDN19, a High D-Aspartate-producing Lactic Acid Bacterium Isolated from a Japanese Pickle.</title>
        <authorList>
            <person name="Kajitani K."/>
            <person name="Takahashi S."/>
        </authorList>
    </citation>
    <scope>NUCLEOTIDE SEQUENCE [LARGE SCALE GENOMIC DNA]</scope>
    <source>
        <strain evidence="4 5">WDN19</strain>
    </source>
</reference>
<keyword evidence="2" id="KW-0812">Transmembrane</keyword>
<dbReference type="PROSITE" id="PS50943">
    <property type="entry name" value="HTH_CROC1"/>
    <property type="match status" value="1"/>
</dbReference>
<gene>
    <name evidence="4" type="ORF">LTWDN19_12710</name>
</gene>
<dbReference type="CDD" id="cd00093">
    <property type="entry name" value="HTH_XRE"/>
    <property type="match status" value="1"/>
</dbReference>
<feature type="domain" description="HTH cro/C1-type" evidence="3">
    <location>
        <begin position="7"/>
        <end position="61"/>
    </location>
</feature>
<evidence type="ECO:0000256" key="1">
    <source>
        <dbReference type="ARBA" id="ARBA00023125"/>
    </source>
</evidence>
<keyword evidence="2" id="KW-1133">Transmembrane helix</keyword>
<dbReference type="Gene3D" id="1.10.260.40">
    <property type="entry name" value="lambda repressor-like DNA-binding domains"/>
    <property type="match status" value="1"/>
</dbReference>
<dbReference type="SUPFAM" id="SSF47413">
    <property type="entry name" value="lambda repressor-like DNA-binding domains"/>
    <property type="match status" value="1"/>
</dbReference>
<dbReference type="Proteomes" id="UP000825100">
    <property type="component" value="Chromosome"/>
</dbReference>
<proteinExistence type="predicted"/>
<dbReference type="InterPro" id="IPR001387">
    <property type="entry name" value="Cro/C1-type_HTH"/>
</dbReference>
<keyword evidence="2" id="KW-0472">Membrane</keyword>
<dbReference type="EMBL" id="AP024685">
    <property type="protein sequence ID" value="BCX30704.1"/>
    <property type="molecule type" value="Genomic_DNA"/>
</dbReference>
<dbReference type="PANTHER" id="PTHR46558:SF11">
    <property type="entry name" value="HTH-TYPE TRANSCRIPTIONAL REGULATOR XRE"/>
    <property type="match status" value="1"/>
</dbReference>